<dbReference type="InterPro" id="IPR022479">
    <property type="entry name" value="PqqD_bac"/>
</dbReference>
<dbReference type="NCBIfam" id="TIGR03859">
    <property type="entry name" value="PQQ_PqqD"/>
    <property type="match status" value="1"/>
</dbReference>
<dbReference type="Gene3D" id="1.10.10.1150">
    <property type="entry name" value="Coenzyme PQQ synthesis protein D (PqqD)"/>
    <property type="match status" value="1"/>
</dbReference>
<protein>
    <submittedName>
        <fullName evidence="4">Pyrroloquinoline quinone biosynthesis protein PqqD</fullName>
    </submittedName>
</protein>
<dbReference type="GO" id="GO:0018189">
    <property type="term" value="P:pyrroloquinoline quinone biosynthetic process"/>
    <property type="evidence" value="ECO:0007669"/>
    <property type="project" value="UniProtKB-UniPathway"/>
</dbReference>
<dbReference type="OrthoDB" id="7995890at2"/>
<reference evidence="4 5" key="1">
    <citation type="submission" date="2013-04" db="EMBL/GenBank/DDBJ databases">
        <title>Oceanicola sp. 22II1-22F33 Genome Sequencing.</title>
        <authorList>
            <person name="Lai Q."/>
            <person name="Li G."/>
            <person name="Shao Z."/>
        </authorList>
    </citation>
    <scope>NUCLEOTIDE SEQUENCE [LARGE SCALE GENOMIC DNA]</scope>
    <source>
        <strain evidence="4 5">22II1-22F33</strain>
    </source>
</reference>
<comment type="pathway">
    <text evidence="1">Cofactor biosynthesis; pyrroloquinoline quinone biosynthesis.</text>
</comment>
<dbReference type="Proteomes" id="UP000215377">
    <property type="component" value="Unassembled WGS sequence"/>
</dbReference>
<dbReference type="Pfam" id="PF05402">
    <property type="entry name" value="PqqD"/>
    <property type="match status" value="1"/>
</dbReference>
<accession>A0A225NRT8</accession>
<dbReference type="GO" id="GO:0048038">
    <property type="term" value="F:quinone binding"/>
    <property type="evidence" value="ECO:0007669"/>
    <property type="project" value="InterPro"/>
</dbReference>
<evidence type="ECO:0000256" key="1">
    <source>
        <dbReference type="ARBA" id="ARBA00004886"/>
    </source>
</evidence>
<evidence type="ECO:0000313" key="4">
    <source>
        <dbReference type="EMBL" id="OWU77664.1"/>
    </source>
</evidence>
<keyword evidence="3" id="KW-0884">PQQ biosynthesis</keyword>
<dbReference type="InterPro" id="IPR041881">
    <property type="entry name" value="PqqD_sf"/>
</dbReference>
<evidence type="ECO:0000313" key="5">
    <source>
        <dbReference type="Proteomes" id="UP000215377"/>
    </source>
</evidence>
<comment type="caution">
    <text evidence="4">The sequence shown here is derived from an EMBL/GenBank/DDBJ whole genome shotgun (WGS) entry which is preliminary data.</text>
</comment>
<dbReference type="AlphaFoldDB" id="A0A225NRT8"/>
<dbReference type="UniPathway" id="UPA00539"/>
<dbReference type="EMBL" id="AQQR01000001">
    <property type="protein sequence ID" value="OWU77664.1"/>
    <property type="molecule type" value="Genomic_DNA"/>
</dbReference>
<name>A0A225NRT8_9RHOB</name>
<sequence>MSDDRIPVLPRGVRRHHDAVRGQEVLLGPERALMLDQTAVAILSEVDGQRSLSDIAGQLAQTYNAPRDVIEPDVVAFLDGLADQMLIAYA</sequence>
<organism evidence="4 5">
    <name type="scientific">Marinibacterium profundimaris</name>
    <dbReference type="NCBI Taxonomy" id="1679460"/>
    <lineage>
        <taxon>Bacteria</taxon>
        <taxon>Pseudomonadati</taxon>
        <taxon>Pseudomonadota</taxon>
        <taxon>Alphaproteobacteria</taxon>
        <taxon>Rhodobacterales</taxon>
        <taxon>Paracoccaceae</taxon>
        <taxon>Marinibacterium</taxon>
    </lineage>
</organism>
<evidence type="ECO:0000256" key="3">
    <source>
        <dbReference type="ARBA" id="ARBA00022905"/>
    </source>
</evidence>
<dbReference type="RefSeq" id="WP_088648302.1">
    <property type="nucleotide sequence ID" value="NZ_AQQR01000001.1"/>
</dbReference>
<keyword evidence="5" id="KW-1185">Reference proteome</keyword>
<comment type="subunit">
    <text evidence="2">Monomer. Interacts with PqqE.</text>
</comment>
<gene>
    <name evidence="4" type="ORF">ATO3_03025</name>
</gene>
<dbReference type="InterPro" id="IPR008792">
    <property type="entry name" value="PQQD"/>
</dbReference>
<evidence type="ECO:0000256" key="2">
    <source>
        <dbReference type="ARBA" id="ARBA00011741"/>
    </source>
</evidence>
<proteinExistence type="predicted"/>